<evidence type="ECO:0000256" key="4">
    <source>
        <dbReference type="ARBA" id="ARBA00022679"/>
    </source>
</evidence>
<evidence type="ECO:0000256" key="6">
    <source>
        <dbReference type="RuleBase" id="RU003718"/>
    </source>
</evidence>
<protein>
    <recommendedName>
        <fullName evidence="2">glucuronosyltransferase</fullName>
        <ecNumber evidence="2">2.4.1.17</ecNumber>
    </recommendedName>
</protein>
<comment type="catalytic activity">
    <reaction evidence="5">
        <text>glucuronate acceptor + UDP-alpha-D-glucuronate = acceptor beta-D-glucuronoside + UDP + H(+)</text>
        <dbReference type="Rhea" id="RHEA:21032"/>
        <dbReference type="ChEBI" id="CHEBI:15378"/>
        <dbReference type="ChEBI" id="CHEBI:58052"/>
        <dbReference type="ChEBI" id="CHEBI:58223"/>
        <dbReference type="ChEBI" id="CHEBI:132367"/>
        <dbReference type="ChEBI" id="CHEBI:132368"/>
        <dbReference type="EC" id="2.4.1.17"/>
    </reaction>
</comment>
<dbReference type="PROSITE" id="PS00375">
    <property type="entry name" value="UDPGT"/>
    <property type="match status" value="1"/>
</dbReference>
<evidence type="ECO:0000256" key="5">
    <source>
        <dbReference type="ARBA" id="ARBA00047475"/>
    </source>
</evidence>
<evidence type="ECO:0000256" key="3">
    <source>
        <dbReference type="ARBA" id="ARBA00022676"/>
    </source>
</evidence>
<dbReference type="Gene3D" id="3.40.50.2000">
    <property type="entry name" value="Glycogen Phosphorylase B"/>
    <property type="match status" value="2"/>
</dbReference>
<accession>A0ABD6E7W0</accession>
<dbReference type="PANTHER" id="PTHR48043:SF145">
    <property type="entry name" value="FI06409P-RELATED"/>
    <property type="match status" value="1"/>
</dbReference>
<reference evidence="9 10" key="1">
    <citation type="submission" date="2024-08" db="EMBL/GenBank/DDBJ databases">
        <title>Gnathostoma spinigerum genome.</title>
        <authorList>
            <person name="Gonzalez-Bertolin B."/>
            <person name="Monzon S."/>
            <person name="Zaballos A."/>
            <person name="Jimenez P."/>
            <person name="Dekumyoy P."/>
            <person name="Varona S."/>
            <person name="Cuesta I."/>
            <person name="Sumanam S."/>
            <person name="Adisakwattana P."/>
            <person name="Gasser R.B."/>
            <person name="Hernandez-Gonzalez A."/>
            <person name="Young N.D."/>
            <person name="Perteguer M.J."/>
        </authorList>
    </citation>
    <scope>NUCLEOTIDE SEQUENCE [LARGE SCALE GENOMIC DNA]</scope>
    <source>
        <strain evidence="9">AL3</strain>
        <tissue evidence="9">Liver</tissue>
    </source>
</reference>
<feature type="signal peptide" evidence="8">
    <location>
        <begin position="1"/>
        <end position="18"/>
    </location>
</feature>
<dbReference type="SUPFAM" id="SSF53756">
    <property type="entry name" value="UDP-Glycosyltransferase/glycogen phosphorylase"/>
    <property type="match status" value="1"/>
</dbReference>
<evidence type="ECO:0000313" key="9">
    <source>
        <dbReference type="EMBL" id="MFH4975711.1"/>
    </source>
</evidence>
<evidence type="ECO:0000256" key="7">
    <source>
        <dbReference type="SAM" id="Phobius"/>
    </source>
</evidence>
<name>A0ABD6E7W0_9BILA</name>
<keyword evidence="7" id="KW-1133">Transmembrane helix</keyword>
<organism evidence="9 10">
    <name type="scientific">Gnathostoma spinigerum</name>
    <dbReference type="NCBI Taxonomy" id="75299"/>
    <lineage>
        <taxon>Eukaryota</taxon>
        <taxon>Metazoa</taxon>
        <taxon>Ecdysozoa</taxon>
        <taxon>Nematoda</taxon>
        <taxon>Chromadorea</taxon>
        <taxon>Rhabditida</taxon>
        <taxon>Spirurina</taxon>
        <taxon>Gnathostomatomorpha</taxon>
        <taxon>Gnathostomatoidea</taxon>
        <taxon>Gnathostomatidae</taxon>
        <taxon>Gnathostoma</taxon>
    </lineage>
</organism>
<evidence type="ECO:0000256" key="1">
    <source>
        <dbReference type="ARBA" id="ARBA00009995"/>
    </source>
</evidence>
<keyword evidence="3 6" id="KW-0328">Glycosyltransferase</keyword>
<dbReference type="InterPro" id="IPR035595">
    <property type="entry name" value="UDP_glycos_trans_CS"/>
</dbReference>
<dbReference type="AlphaFoldDB" id="A0ABD6E7W0"/>
<dbReference type="Pfam" id="PF00201">
    <property type="entry name" value="UDPGT"/>
    <property type="match status" value="1"/>
</dbReference>
<dbReference type="GO" id="GO:0015020">
    <property type="term" value="F:glucuronosyltransferase activity"/>
    <property type="evidence" value="ECO:0007669"/>
    <property type="project" value="UniProtKB-EC"/>
</dbReference>
<dbReference type="FunFam" id="3.40.50.2000:FF:000021">
    <property type="entry name" value="UDP-glucuronosyltransferase"/>
    <property type="match status" value="1"/>
</dbReference>
<comment type="caution">
    <text evidence="9">The sequence shown here is derived from an EMBL/GenBank/DDBJ whole genome shotgun (WGS) entry which is preliminary data.</text>
</comment>
<dbReference type="EC" id="2.4.1.17" evidence="2"/>
<evidence type="ECO:0000313" key="10">
    <source>
        <dbReference type="Proteomes" id="UP001608902"/>
    </source>
</evidence>
<comment type="similarity">
    <text evidence="1 6">Belongs to the UDP-glycosyltransferase family.</text>
</comment>
<gene>
    <name evidence="9" type="ORF">AB6A40_002420</name>
</gene>
<dbReference type="InterPro" id="IPR002213">
    <property type="entry name" value="UDP_glucos_trans"/>
</dbReference>
<feature type="chain" id="PRO_5044893045" description="glucuronosyltransferase" evidence="8">
    <location>
        <begin position="19"/>
        <end position="539"/>
    </location>
</feature>
<dbReference type="EMBL" id="JBGFUD010001075">
    <property type="protein sequence ID" value="MFH4975711.1"/>
    <property type="molecule type" value="Genomic_DNA"/>
</dbReference>
<dbReference type="CDD" id="cd03784">
    <property type="entry name" value="GT1_Gtf-like"/>
    <property type="match status" value="1"/>
</dbReference>
<proteinExistence type="inferred from homology"/>
<sequence length="539" mass="61130">MRMITSILLLCLLCCVESYRIAVFAPYNAGSQVIHYSRISRTLADAGHSVVLYNVAFSADPVPVKIAPHDRMRVVKLNAITSEIEDIWSEMKVEHPKSLFADGGTFPPRTFAMFGRMMSLFIKSCEVLINDKAFLKQFSNEKFDLVITHILDPCPLGLAHFAHVPAHIVSSSGSLSQAMALSAGAPMPPSYVPSSTSPFTDVMTFPQRTITFLISLFAPFFVKRSVSDPETALFRKVIRPDFPDLYDLFKNSSLYFVNTHELYDFAHPTTHRIINIGGLGMTVMDSNQIKFDEPFRKIVEKHDKIVLFSLGSAANSSHMPQKWKKALLSSFAKFPSYQFLMRYEGRDLDKMLPKNVLLFKWLPQTPLLNHPHLRAFITHGGINSVQETIFAGKPVIAIPLLGDQFRNALIAQKHGFGYCLEKKHITEKKLTEALHAVLEDPKYFNAASRMRAMMKKVPIRPEELVVKYSEFAAEFKEFPNLIPYGTQLNFIQYYCIDVILVLGLVVFVVLALLLYLAKSLYRLVKYLFHKMSAKKNKEE</sequence>
<evidence type="ECO:0000256" key="2">
    <source>
        <dbReference type="ARBA" id="ARBA00012544"/>
    </source>
</evidence>
<keyword evidence="10" id="KW-1185">Reference proteome</keyword>
<dbReference type="PANTHER" id="PTHR48043">
    <property type="entry name" value="EG:EG0003.4 PROTEIN-RELATED"/>
    <property type="match status" value="1"/>
</dbReference>
<keyword evidence="4 6" id="KW-0808">Transferase</keyword>
<keyword evidence="7" id="KW-0472">Membrane</keyword>
<evidence type="ECO:0000256" key="8">
    <source>
        <dbReference type="SAM" id="SignalP"/>
    </source>
</evidence>
<dbReference type="Proteomes" id="UP001608902">
    <property type="component" value="Unassembled WGS sequence"/>
</dbReference>
<dbReference type="InterPro" id="IPR050271">
    <property type="entry name" value="UDP-glycosyltransferase"/>
</dbReference>
<keyword evidence="7" id="KW-0812">Transmembrane</keyword>
<keyword evidence="8" id="KW-0732">Signal</keyword>
<feature type="transmembrane region" description="Helical" evidence="7">
    <location>
        <begin position="491"/>
        <end position="517"/>
    </location>
</feature>